<sequence>MKTFNVFQERQTQTLKQASITLTNTENNESNINNNLTMMRCNTLKCWSRISKSVNTVKCLFLPFASQLLRISQTNCTTVAVFQNAKKQRFLRISLISKHFNDLFLRDLN</sequence>
<accession>A0A0V0SF30</accession>
<dbReference type="Proteomes" id="UP000054630">
    <property type="component" value="Unassembled WGS sequence"/>
</dbReference>
<comment type="caution">
    <text evidence="1">The sequence shown here is derived from an EMBL/GenBank/DDBJ whole genome shotgun (WGS) entry which is preliminary data.</text>
</comment>
<evidence type="ECO:0000313" key="2">
    <source>
        <dbReference type="Proteomes" id="UP000054630"/>
    </source>
</evidence>
<dbReference type="EMBL" id="JYDL01000012">
    <property type="protein sequence ID" value="KRX25385.1"/>
    <property type="molecule type" value="Genomic_DNA"/>
</dbReference>
<evidence type="ECO:0000313" key="1">
    <source>
        <dbReference type="EMBL" id="KRX25385.1"/>
    </source>
</evidence>
<dbReference type="AlphaFoldDB" id="A0A0V0SF30"/>
<protein>
    <submittedName>
        <fullName evidence="1">Uncharacterized protein</fullName>
    </submittedName>
</protein>
<organism evidence="1 2">
    <name type="scientific">Trichinella nelsoni</name>
    <dbReference type="NCBI Taxonomy" id="6336"/>
    <lineage>
        <taxon>Eukaryota</taxon>
        <taxon>Metazoa</taxon>
        <taxon>Ecdysozoa</taxon>
        <taxon>Nematoda</taxon>
        <taxon>Enoplea</taxon>
        <taxon>Dorylaimia</taxon>
        <taxon>Trichinellida</taxon>
        <taxon>Trichinellidae</taxon>
        <taxon>Trichinella</taxon>
    </lineage>
</organism>
<dbReference type="OrthoDB" id="10381595at2759"/>
<reference evidence="1 2" key="1">
    <citation type="submission" date="2015-01" db="EMBL/GenBank/DDBJ databases">
        <title>Evolution of Trichinella species and genotypes.</title>
        <authorList>
            <person name="Korhonen P.K."/>
            <person name="Edoardo P."/>
            <person name="Giuseppe L.R."/>
            <person name="Gasser R.B."/>
        </authorList>
    </citation>
    <scope>NUCLEOTIDE SEQUENCE [LARGE SCALE GENOMIC DNA]</scope>
    <source>
        <strain evidence="1">ISS37</strain>
    </source>
</reference>
<gene>
    <name evidence="1" type="ORF">T07_14640</name>
</gene>
<keyword evidence="2" id="KW-1185">Reference proteome</keyword>
<name>A0A0V0SF30_9BILA</name>
<proteinExistence type="predicted"/>